<dbReference type="Proteomes" id="UP000887116">
    <property type="component" value="Unassembled WGS sequence"/>
</dbReference>
<reference evidence="1" key="1">
    <citation type="submission" date="2020-07" db="EMBL/GenBank/DDBJ databases">
        <title>Multicomponent nature underlies the extraordinary mechanical properties of spider dragline silk.</title>
        <authorList>
            <person name="Kono N."/>
            <person name="Nakamura H."/>
            <person name="Mori M."/>
            <person name="Yoshida Y."/>
            <person name="Ohtoshi R."/>
            <person name="Malay A.D."/>
            <person name="Moran D.A.P."/>
            <person name="Tomita M."/>
            <person name="Numata K."/>
            <person name="Arakawa K."/>
        </authorList>
    </citation>
    <scope>NUCLEOTIDE SEQUENCE</scope>
</reference>
<comment type="caution">
    <text evidence="1">The sequence shown here is derived from an EMBL/GenBank/DDBJ whole genome shotgun (WGS) entry which is preliminary data.</text>
</comment>
<evidence type="ECO:0000313" key="1">
    <source>
        <dbReference type="EMBL" id="GFR02051.1"/>
    </source>
</evidence>
<accession>A0A8X6L8X5</accession>
<protein>
    <submittedName>
        <fullName evidence="1">Uncharacterized protein</fullName>
    </submittedName>
</protein>
<gene>
    <name evidence="1" type="ORF">TNCT_588111</name>
</gene>
<dbReference type="OrthoDB" id="10438605at2759"/>
<dbReference type="AlphaFoldDB" id="A0A8X6L8X5"/>
<proteinExistence type="predicted"/>
<keyword evidence="2" id="KW-1185">Reference proteome</keyword>
<organism evidence="1 2">
    <name type="scientific">Trichonephila clavata</name>
    <name type="common">Joro spider</name>
    <name type="synonym">Nephila clavata</name>
    <dbReference type="NCBI Taxonomy" id="2740835"/>
    <lineage>
        <taxon>Eukaryota</taxon>
        <taxon>Metazoa</taxon>
        <taxon>Ecdysozoa</taxon>
        <taxon>Arthropoda</taxon>
        <taxon>Chelicerata</taxon>
        <taxon>Arachnida</taxon>
        <taxon>Araneae</taxon>
        <taxon>Araneomorphae</taxon>
        <taxon>Entelegynae</taxon>
        <taxon>Araneoidea</taxon>
        <taxon>Nephilidae</taxon>
        <taxon>Trichonephila</taxon>
    </lineage>
</organism>
<evidence type="ECO:0000313" key="2">
    <source>
        <dbReference type="Proteomes" id="UP000887116"/>
    </source>
</evidence>
<sequence>MQGGPPQILFFAERVNKSAATYQSGPSVLPTITPPGKQSPRRLITLSTHGAPHRPCLAWFFLLLPAQNNRPGYSLQSLSIRALEALFSLLGGRKSSKLGLICGSNG</sequence>
<dbReference type="EMBL" id="BMAO01015492">
    <property type="protein sequence ID" value="GFR02051.1"/>
    <property type="molecule type" value="Genomic_DNA"/>
</dbReference>
<name>A0A8X6L8X5_TRICU</name>